<organism evidence="2 3">
    <name type="scientific">Paramesorhizobium deserti</name>
    <dbReference type="NCBI Taxonomy" id="1494590"/>
    <lineage>
        <taxon>Bacteria</taxon>
        <taxon>Pseudomonadati</taxon>
        <taxon>Pseudomonadota</taxon>
        <taxon>Alphaproteobacteria</taxon>
        <taxon>Hyphomicrobiales</taxon>
        <taxon>Phyllobacteriaceae</taxon>
        <taxon>Paramesorhizobium</taxon>
    </lineage>
</organism>
<dbReference type="EMBL" id="LNTU01000023">
    <property type="protein sequence ID" value="KXF76574.1"/>
    <property type="molecule type" value="Genomic_DNA"/>
</dbReference>
<reference evidence="2 3" key="1">
    <citation type="submission" date="2015-11" db="EMBL/GenBank/DDBJ databases">
        <title>Draft genome sequence of Paramesorhizobium deserti A-3-E, a strain highly resistant to diverse beta-lactam antibiotics.</title>
        <authorList>
            <person name="Lv R."/>
            <person name="Yang X."/>
            <person name="Fang N."/>
            <person name="Guo J."/>
            <person name="Luo X."/>
            <person name="Peng F."/>
            <person name="Yang R."/>
            <person name="Cui Y."/>
            <person name="Fang C."/>
            <person name="Song Y."/>
        </authorList>
    </citation>
    <scope>NUCLEOTIDE SEQUENCE [LARGE SCALE GENOMIC DNA]</scope>
    <source>
        <strain evidence="2 3">A-3-E</strain>
    </source>
</reference>
<comment type="caution">
    <text evidence="2">The sequence shown here is derived from an EMBL/GenBank/DDBJ whole genome shotgun (WGS) entry which is preliminary data.</text>
</comment>
<dbReference type="Gene3D" id="3.40.50.2000">
    <property type="entry name" value="Glycogen Phosphorylase B"/>
    <property type="match status" value="2"/>
</dbReference>
<sequence>MNESQYSRNIREQLDDLSKQGLRVISVQESASEAERRKIAELYLAADVFVMNSRIESYPRVILEAMEFGLAIISTPCFGVKEQLVDKESGLFYDEGDIEKLHDHLRLLCNKPEERRRLGLAARKRLSSLNSYDQMLEAYEALYERILAAHQANS</sequence>
<feature type="domain" description="Glycosyl transferase family 1" evidence="1">
    <location>
        <begin position="35"/>
        <end position="125"/>
    </location>
</feature>
<dbReference type="CDD" id="cd03801">
    <property type="entry name" value="GT4_PimA-like"/>
    <property type="match status" value="1"/>
</dbReference>
<dbReference type="SUPFAM" id="SSF53756">
    <property type="entry name" value="UDP-Glycosyltransferase/glycogen phosphorylase"/>
    <property type="match status" value="1"/>
</dbReference>
<accession>A0A135HTT7</accession>
<dbReference type="AlphaFoldDB" id="A0A135HTT7"/>
<name>A0A135HTT7_9HYPH</name>
<gene>
    <name evidence="2" type="ORF">ATN84_10970</name>
</gene>
<dbReference type="STRING" id="1494590.ATN84_10970"/>
<evidence type="ECO:0000313" key="2">
    <source>
        <dbReference type="EMBL" id="KXF76574.1"/>
    </source>
</evidence>
<protein>
    <recommendedName>
        <fullName evidence="1">Glycosyl transferase family 1 domain-containing protein</fullName>
    </recommendedName>
</protein>
<evidence type="ECO:0000313" key="3">
    <source>
        <dbReference type="Proteomes" id="UP000070107"/>
    </source>
</evidence>
<proteinExistence type="predicted"/>
<dbReference type="GO" id="GO:0016757">
    <property type="term" value="F:glycosyltransferase activity"/>
    <property type="evidence" value="ECO:0007669"/>
    <property type="project" value="InterPro"/>
</dbReference>
<dbReference type="Proteomes" id="UP000070107">
    <property type="component" value="Unassembled WGS sequence"/>
</dbReference>
<dbReference type="PANTHER" id="PTHR12526">
    <property type="entry name" value="GLYCOSYLTRANSFERASE"/>
    <property type="match status" value="1"/>
</dbReference>
<dbReference type="Pfam" id="PF00534">
    <property type="entry name" value="Glycos_transf_1"/>
    <property type="match status" value="1"/>
</dbReference>
<dbReference type="PANTHER" id="PTHR12526:SF630">
    <property type="entry name" value="GLYCOSYLTRANSFERASE"/>
    <property type="match status" value="1"/>
</dbReference>
<evidence type="ECO:0000259" key="1">
    <source>
        <dbReference type="Pfam" id="PF00534"/>
    </source>
</evidence>
<dbReference type="InterPro" id="IPR001296">
    <property type="entry name" value="Glyco_trans_1"/>
</dbReference>
<keyword evidence="3" id="KW-1185">Reference proteome</keyword>